<comment type="caution">
    <text evidence="2">The sequence shown here is derived from an EMBL/GenBank/DDBJ whole genome shotgun (WGS) entry which is preliminary data.</text>
</comment>
<accession>A0A167FTX6</accession>
<protein>
    <recommendedName>
        <fullName evidence="1">LUD domain-containing protein</fullName>
    </recommendedName>
</protein>
<dbReference type="KEGG" id="pcx:LPB68_19010"/>
<evidence type="ECO:0000259" key="1">
    <source>
        <dbReference type="Pfam" id="PF02589"/>
    </source>
</evidence>
<sequence length="241" mass="26957">MTEAHQAWLAQMESESRVKQEQFMKGIAERLRRPRLTNAPPHPFEGAPEFWRSFEWSVEERVQYFTENMVAAGGHVHRLPTMEEVQSFICEKVEELSARTIIRQNEDELNELLLEEHLAQVDMSLWNSSDDEDWIARAAGADIGIVMADYAVSHTGSIVVLSSKDKGRSVSLLPTVLIAIIPIERLKTRLGEVLIDFDQSGRDQLPSGIHFISGPSRSADIENDLTIGVHGPGVVFAIIVG</sequence>
<keyword evidence="3" id="KW-1185">Reference proteome</keyword>
<proteinExistence type="predicted"/>
<dbReference type="InterPro" id="IPR003741">
    <property type="entry name" value="LUD_dom"/>
</dbReference>
<evidence type="ECO:0000313" key="2">
    <source>
        <dbReference type="EMBL" id="OAB76896.1"/>
    </source>
</evidence>
<dbReference type="EMBL" id="LSFN01000005">
    <property type="protein sequence ID" value="OAB76896.1"/>
    <property type="molecule type" value="Genomic_DNA"/>
</dbReference>
<dbReference type="Pfam" id="PF02589">
    <property type="entry name" value="LUD_dom"/>
    <property type="match status" value="1"/>
</dbReference>
<dbReference type="PANTHER" id="PTHR43682:SF1">
    <property type="entry name" value="LACTATE UTILIZATION PROTEIN C"/>
    <property type="match status" value="1"/>
</dbReference>
<organism evidence="2 3">
    <name type="scientific">Paenibacillus crassostreae</name>
    <dbReference type="NCBI Taxonomy" id="1763538"/>
    <lineage>
        <taxon>Bacteria</taxon>
        <taxon>Bacillati</taxon>
        <taxon>Bacillota</taxon>
        <taxon>Bacilli</taxon>
        <taxon>Bacillales</taxon>
        <taxon>Paenibacillaceae</taxon>
        <taxon>Paenibacillus</taxon>
    </lineage>
</organism>
<gene>
    <name evidence="2" type="ORF">PNBC_05730</name>
</gene>
<reference evidence="2 3" key="1">
    <citation type="submission" date="2016-02" db="EMBL/GenBank/DDBJ databases">
        <title>Paenibacillus sp. LPB0068, isolated from Crassostrea gigas.</title>
        <authorList>
            <person name="Shin S.-K."/>
            <person name="Yi H."/>
        </authorList>
    </citation>
    <scope>NUCLEOTIDE SEQUENCE [LARGE SCALE GENOMIC DNA]</scope>
    <source>
        <strain evidence="2 3">LPB0068</strain>
    </source>
</reference>
<dbReference type="InterPro" id="IPR037171">
    <property type="entry name" value="NagB/RpiA_transferase-like"/>
</dbReference>
<dbReference type="RefSeq" id="WP_068656056.1">
    <property type="nucleotide sequence ID" value="NZ_CP017770.1"/>
</dbReference>
<dbReference type="InterPro" id="IPR024185">
    <property type="entry name" value="FTHF_cligase-like_sf"/>
</dbReference>
<feature type="domain" description="LUD" evidence="1">
    <location>
        <begin position="64"/>
        <end position="240"/>
    </location>
</feature>
<dbReference type="Gene3D" id="3.40.50.10420">
    <property type="entry name" value="NagB/RpiA/CoA transferase-like"/>
    <property type="match status" value="1"/>
</dbReference>
<dbReference type="STRING" id="1763538.LPB68_19010"/>
<dbReference type="SUPFAM" id="SSF100950">
    <property type="entry name" value="NagB/RpiA/CoA transferase-like"/>
    <property type="match status" value="1"/>
</dbReference>
<dbReference type="AlphaFoldDB" id="A0A167FTX6"/>
<evidence type="ECO:0000313" key="3">
    <source>
        <dbReference type="Proteomes" id="UP000077134"/>
    </source>
</evidence>
<name>A0A167FTX6_9BACL</name>
<dbReference type="Proteomes" id="UP000077134">
    <property type="component" value="Unassembled WGS sequence"/>
</dbReference>
<dbReference type="OrthoDB" id="9794157at2"/>
<dbReference type="PANTHER" id="PTHR43682">
    <property type="entry name" value="LACTATE UTILIZATION PROTEIN C"/>
    <property type="match status" value="1"/>
</dbReference>